<protein>
    <submittedName>
        <fullName evidence="1">Uncharacterized protein</fullName>
    </submittedName>
</protein>
<sequence length="100" mass="11280">MDITPTSKNLPLVLPNGDRPLAQLPSYSELQQHLLERFEGYLALQEKCHQDPAVESWKEKLVDRATYSAYLDCKEQGLVNAANLLMYSNNPSEQTPQSTS</sequence>
<evidence type="ECO:0000313" key="1">
    <source>
        <dbReference type="EMBL" id="SVA16845.1"/>
    </source>
</evidence>
<accession>A0A381TL89</accession>
<proteinExistence type="predicted"/>
<gene>
    <name evidence="1" type="ORF">METZ01_LOCUS69699</name>
</gene>
<name>A0A381TL89_9ZZZZ</name>
<dbReference type="EMBL" id="UINC01004786">
    <property type="protein sequence ID" value="SVA16845.1"/>
    <property type="molecule type" value="Genomic_DNA"/>
</dbReference>
<reference evidence="1" key="1">
    <citation type="submission" date="2018-05" db="EMBL/GenBank/DDBJ databases">
        <authorList>
            <person name="Lanie J.A."/>
            <person name="Ng W.-L."/>
            <person name="Kazmierczak K.M."/>
            <person name="Andrzejewski T.M."/>
            <person name="Davidsen T.M."/>
            <person name="Wayne K.J."/>
            <person name="Tettelin H."/>
            <person name="Glass J.I."/>
            <person name="Rusch D."/>
            <person name="Podicherti R."/>
            <person name="Tsui H.-C.T."/>
            <person name="Winkler M.E."/>
        </authorList>
    </citation>
    <scope>NUCLEOTIDE SEQUENCE</scope>
</reference>
<dbReference type="AlphaFoldDB" id="A0A381TL89"/>
<organism evidence="1">
    <name type="scientific">marine metagenome</name>
    <dbReference type="NCBI Taxonomy" id="408172"/>
    <lineage>
        <taxon>unclassified sequences</taxon>
        <taxon>metagenomes</taxon>
        <taxon>ecological metagenomes</taxon>
    </lineage>
</organism>